<evidence type="ECO:0000313" key="10">
    <source>
        <dbReference type="EMBL" id="PVU90767.1"/>
    </source>
</evidence>
<comment type="similarity">
    <text evidence="3">Belongs to the purine/pyrimidine phosphoribosyltransferase family. PyrE subfamily.</text>
</comment>
<accession>A0A2T9YJY5</accession>
<dbReference type="InterPro" id="IPR000836">
    <property type="entry name" value="PRTase_dom"/>
</dbReference>
<protein>
    <recommendedName>
        <fullName evidence="5">orotate phosphoribosyltransferase</fullName>
        <ecNumber evidence="5">2.4.2.10</ecNumber>
    </recommendedName>
</protein>
<comment type="caution">
    <text evidence="11">The sequence shown here is derived from an EMBL/GenBank/DDBJ whole genome shotgun (WGS) entry which is preliminary data.</text>
</comment>
<evidence type="ECO:0000256" key="5">
    <source>
        <dbReference type="ARBA" id="ARBA00011971"/>
    </source>
</evidence>
<proteinExistence type="inferred from homology"/>
<name>A0A2T9YJY5_9FUNG</name>
<evidence type="ECO:0000256" key="1">
    <source>
        <dbReference type="ARBA" id="ARBA00003769"/>
    </source>
</evidence>
<evidence type="ECO:0000256" key="4">
    <source>
        <dbReference type="ARBA" id="ARBA00011738"/>
    </source>
</evidence>
<comment type="subunit">
    <text evidence="4">Homodimer.</text>
</comment>
<evidence type="ECO:0000259" key="9">
    <source>
        <dbReference type="Pfam" id="PF00156"/>
    </source>
</evidence>
<dbReference type="Pfam" id="PF00156">
    <property type="entry name" value="Pribosyltran"/>
    <property type="match status" value="1"/>
</dbReference>
<evidence type="ECO:0000256" key="7">
    <source>
        <dbReference type="ARBA" id="ARBA00022679"/>
    </source>
</evidence>
<feature type="domain" description="Phosphoribosyltransferase" evidence="9">
    <location>
        <begin position="39"/>
        <end position="180"/>
    </location>
</feature>
<sequence>MLEYQENFIKVAIENDVLKFGSFKLKSGRISPFFLNAGNFNTGKALLNVGEFYSEAIVRSGLDFDVLFGPAYKGIPLAAAVSSTLSRVVPIELQKTKYNNAGFPFAFDRKEKKDHGEGGMIIGSSLQGKKVLIIDDVITAGTAIRNSVDLIQKNGGIVVGVIVAIDRQEIGADSDLSAVEEIKKEFGFNVYSIVQLDSVIEFLKTTESEHKQFLPQITDYRNKYGVKL</sequence>
<keyword evidence="12" id="KW-1185">Reference proteome</keyword>
<evidence type="ECO:0000256" key="3">
    <source>
        <dbReference type="ARBA" id="ARBA00006340"/>
    </source>
</evidence>
<dbReference type="InterPro" id="IPR023031">
    <property type="entry name" value="OPRT"/>
</dbReference>
<dbReference type="EC" id="2.4.2.10" evidence="5"/>
<evidence type="ECO:0000256" key="8">
    <source>
        <dbReference type="ARBA" id="ARBA00022975"/>
    </source>
</evidence>
<dbReference type="InterPro" id="IPR004467">
    <property type="entry name" value="Or_phspho_trans_dom"/>
</dbReference>
<dbReference type="PANTHER" id="PTHR46683">
    <property type="entry name" value="OROTATE PHOSPHORIBOSYLTRANSFERASE 1-RELATED"/>
    <property type="match status" value="1"/>
</dbReference>
<dbReference type="PANTHER" id="PTHR46683:SF1">
    <property type="entry name" value="OROTATE PHOSPHORIBOSYLTRANSFERASE 1-RELATED"/>
    <property type="match status" value="1"/>
</dbReference>
<dbReference type="Proteomes" id="UP000245699">
    <property type="component" value="Unassembled WGS sequence"/>
</dbReference>
<dbReference type="UniPathway" id="UPA00070">
    <property type="reaction ID" value="UER00119"/>
</dbReference>
<dbReference type="CDD" id="cd06223">
    <property type="entry name" value="PRTases_typeI"/>
    <property type="match status" value="1"/>
</dbReference>
<dbReference type="FunFam" id="3.40.50.2020:FF:000008">
    <property type="entry name" value="Orotate phosphoribosyltransferase"/>
    <property type="match status" value="1"/>
</dbReference>
<dbReference type="InterPro" id="IPR029057">
    <property type="entry name" value="PRTase-like"/>
</dbReference>
<evidence type="ECO:0000256" key="6">
    <source>
        <dbReference type="ARBA" id="ARBA00022676"/>
    </source>
</evidence>
<dbReference type="GO" id="GO:0044205">
    <property type="term" value="P:'de novo' UMP biosynthetic process"/>
    <property type="evidence" value="ECO:0007669"/>
    <property type="project" value="UniProtKB-UniPathway"/>
</dbReference>
<evidence type="ECO:0000256" key="2">
    <source>
        <dbReference type="ARBA" id="ARBA00004889"/>
    </source>
</evidence>
<keyword evidence="8" id="KW-0665">Pyrimidine biosynthesis</keyword>
<evidence type="ECO:0000313" key="11">
    <source>
        <dbReference type="EMBL" id="PVU92638.1"/>
    </source>
</evidence>
<organism evidence="11 12">
    <name type="scientific">Furculomyces boomerangus</name>
    <dbReference type="NCBI Taxonomy" id="61424"/>
    <lineage>
        <taxon>Eukaryota</taxon>
        <taxon>Fungi</taxon>
        <taxon>Fungi incertae sedis</taxon>
        <taxon>Zoopagomycota</taxon>
        <taxon>Kickxellomycotina</taxon>
        <taxon>Harpellomycetes</taxon>
        <taxon>Harpellales</taxon>
        <taxon>Harpellaceae</taxon>
        <taxon>Furculomyces</taxon>
    </lineage>
</organism>
<dbReference type="GO" id="GO:0005737">
    <property type="term" value="C:cytoplasm"/>
    <property type="evidence" value="ECO:0007669"/>
    <property type="project" value="TreeGrafter"/>
</dbReference>
<comment type="pathway">
    <text evidence="2">Pyrimidine metabolism; UMP biosynthesis via de novo pathway; UMP from orotate: step 1/2.</text>
</comment>
<dbReference type="STRING" id="61424.A0A2T9YJY5"/>
<dbReference type="NCBIfam" id="TIGR00336">
    <property type="entry name" value="pyrE"/>
    <property type="match status" value="1"/>
</dbReference>
<gene>
    <name evidence="11" type="ORF">BB559_003647</name>
    <name evidence="10" type="ORF">BB559_004455</name>
</gene>
<evidence type="ECO:0000313" key="12">
    <source>
        <dbReference type="Proteomes" id="UP000245699"/>
    </source>
</evidence>
<keyword evidence="6" id="KW-0328">Glycosyltransferase</keyword>
<keyword evidence="7" id="KW-0808">Transferase</keyword>
<dbReference type="OrthoDB" id="5553476at2759"/>
<dbReference type="GO" id="GO:0046132">
    <property type="term" value="P:pyrimidine ribonucleoside biosynthetic process"/>
    <property type="evidence" value="ECO:0007669"/>
    <property type="project" value="TreeGrafter"/>
</dbReference>
<dbReference type="HAMAP" id="MF_01208">
    <property type="entry name" value="PyrE"/>
    <property type="match status" value="1"/>
</dbReference>
<dbReference type="EMBL" id="MBFT01000463">
    <property type="protein sequence ID" value="PVU90767.1"/>
    <property type="molecule type" value="Genomic_DNA"/>
</dbReference>
<dbReference type="AlphaFoldDB" id="A0A2T9YJY5"/>
<dbReference type="GO" id="GO:0006207">
    <property type="term" value="P:'de novo' pyrimidine nucleobase biosynthetic process"/>
    <property type="evidence" value="ECO:0007669"/>
    <property type="project" value="TreeGrafter"/>
</dbReference>
<comment type="function">
    <text evidence="1">Catalyzes the transfer of a ribosyl phosphate group from 5-phosphoribose 1-diphosphate to orotate, leading to the formation of orotidine monophosphate (OMP).</text>
</comment>
<reference evidence="11 12" key="1">
    <citation type="journal article" date="2018" name="MBio">
        <title>Comparative Genomics Reveals the Core Gene Toolbox for the Fungus-Insect Symbiosis.</title>
        <authorList>
            <person name="Wang Y."/>
            <person name="Stata M."/>
            <person name="Wang W."/>
            <person name="Stajich J.E."/>
            <person name="White M.M."/>
            <person name="Moncalvo J.M."/>
        </authorList>
    </citation>
    <scope>NUCLEOTIDE SEQUENCE [LARGE SCALE GENOMIC DNA]</scope>
    <source>
        <strain evidence="11 12">AUS-77-4</strain>
    </source>
</reference>
<dbReference type="EMBL" id="MBFT01000354">
    <property type="protein sequence ID" value="PVU92638.1"/>
    <property type="molecule type" value="Genomic_DNA"/>
</dbReference>
<dbReference type="GO" id="GO:0004588">
    <property type="term" value="F:orotate phosphoribosyltransferase activity"/>
    <property type="evidence" value="ECO:0007669"/>
    <property type="project" value="UniProtKB-EC"/>
</dbReference>
<dbReference type="SUPFAM" id="SSF53271">
    <property type="entry name" value="PRTase-like"/>
    <property type="match status" value="1"/>
</dbReference>
<dbReference type="Gene3D" id="3.40.50.2020">
    <property type="match status" value="1"/>
</dbReference>